<reference evidence="2" key="1">
    <citation type="submission" date="2016-11" db="UniProtKB">
        <authorList>
            <consortium name="WormBaseParasite"/>
        </authorList>
    </citation>
    <scope>IDENTIFICATION</scope>
</reference>
<dbReference type="AlphaFoldDB" id="A0A1I7ZBF0"/>
<keyword evidence="1" id="KW-1185">Reference proteome</keyword>
<organism evidence="1 2">
    <name type="scientific">Steinernema glaseri</name>
    <dbReference type="NCBI Taxonomy" id="37863"/>
    <lineage>
        <taxon>Eukaryota</taxon>
        <taxon>Metazoa</taxon>
        <taxon>Ecdysozoa</taxon>
        <taxon>Nematoda</taxon>
        <taxon>Chromadorea</taxon>
        <taxon>Rhabditida</taxon>
        <taxon>Tylenchina</taxon>
        <taxon>Panagrolaimomorpha</taxon>
        <taxon>Strongyloidoidea</taxon>
        <taxon>Steinernematidae</taxon>
        <taxon>Steinernema</taxon>
    </lineage>
</organism>
<accession>A0A1I7ZBF0</accession>
<proteinExistence type="predicted"/>
<dbReference type="Proteomes" id="UP000095287">
    <property type="component" value="Unplaced"/>
</dbReference>
<evidence type="ECO:0000313" key="2">
    <source>
        <dbReference type="WBParaSite" id="L893_g24477.t1"/>
    </source>
</evidence>
<evidence type="ECO:0000313" key="1">
    <source>
        <dbReference type="Proteomes" id="UP000095287"/>
    </source>
</evidence>
<protein>
    <submittedName>
        <fullName evidence="2">FTH domain-containing protein</fullName>
    </submittedName>
</protein>
<dbReference type="WBParaSite" id="L893_g24477.t1">
    <property type="protein sequence ID" value="L893_g24477.t1"/>
    <property type="gene ID" value="L893_g24477"/>
</dbReference>
<name>A0A1I7ZBF0_9BILA</name>
<sequence length="246" mass="28690">MNTMSSSWDEDVLKEEVGLYVYLINENAVFSLRNLKHYDQHVSIVNLDYFNVQFITIMDGVLSLEGNPLYHPLTTRNFILLKNILSAGPDPCTLHLECEGMEDHPLVQELCLIPPLITEVVLVKQQLSSIETLSPLIERGTIQKFRTYVHYDESQEFFVLLCRFMTSPELLEYTIVFPSERTASDRKFLMEMVETLLTTGMAPFFTVYLPMQLRETFRRRTTNGRRQQLDFEFSTEFDSISIVRHL</sequence>